<dbReference type="SMART" id="SM00418">
    <property type="entry name" value="HTH_ARSR"/>
    <property type="match status" value="1"/>
</dbReference>
<dbReference type="Proteomes" id="UP000030982">
    <property type="component" value="Unassembled WGS sequence"/>
</dbReference>
<keyword evidence="1" id="KW-0805">Transcription regulation</keyword>
<keyword evidence="3" id="KW-0804">Transcription</keyword>
<evidence type="ECO:0000256" key="1">
    <source>
        <dbReference type="ARBA" id="ARBA00023015"/>
    </source>
</evidence>
<protein>
    <submittedName>
        <fullName evidence="5">ArsR family transcriptional regulator</fullName>
    </submittedName>
</protein>
<dbReference type="GO" id="GO:0003677">
    <property type="term" value="F:DNA binding"/>
    <property type="evidence" value="ECO:0007669"/>
    <property type="project" value="UniProtKB-KW"/>
</dbReference>
<gene>
    <name evidence="5" type="ORF">LK10_11195</name>
</gene>
<dbReference type="AlphaFoldDB" id="A0A0B2AM61"/>
<dbReference type="InterPro" id="IPR051011">
    <property type="entry name" value="Metal_resp_trans_reg"/>
</dbReference>
<comment type="caution">
    <text evidence="5">The sequence shown here is derived from an EMBL/GenBank/DDBJ whole genome shotgun (WGS) entry which is preliminary data.</text>
</comment>
<evidence type="ECO:0000313" key="5">
    <source>
        <dbReference type="EMBL" id="KHL02946.1"/>
    </source>
</evidence>
<dbReference type="PANTHER" id="PTHR43132:SF8">
    <property type="entry name" value="HTH-TYPE TRANSCRIPTIONAL REGULATOR KMTR"/>
    <property type="match status" value="1"/>
</dbReference>
<evidence type="ECO:0000256" key="2">
    <source>
        <dbReference type="ARBA" id="ARBA00023125"/>
    </source>
</evidence>
<dbReference type="SUPFAM" id="SSF46785">
    <property type="entry name" value="Winged helix' DNA-binding domain"/>
    <property type="match status" value="1"/>
</dbReference>
<dbReference type="CDD" id="cd00090">
    <property type="entry name" value="HTH_ARSR"/>
    <property type="match status" value="1"/>
</dbReference>
<dbReference type="Pfam" id="PF01022">
    <property type="entry name" value="HTH_5"/>
    <property type="match status" value="1"/>
</dbReference>
<proteinExistence type="predicted"/>
<dbReference type="InterPro" id="IPR011991">
    <property type="entry name" value="ArsR-like_HTH"/>
</dbReference>
<name>A0A0B2AM61_9MICC</name>
<evidence type="ECO:0000259" key="4">
    <source>
        <dbReference type="PROSITE" id="PS50987"/>
    </source>
</evidence>
<dbReference type="STRING" id="1338436.LK10_11195"/>
<keyword evidence="2" id="KW-0238">DNA-binding</keyword>
<dbReference type="InterPro" id="IPR036388">
    <property type="entry name" value="WH-like_DNA-bd_sf"/>
</dbReference>
<sequence length="126" mass="13874">MHADKKICGLDPDSQYVDLAVEVFSMLADATRVRIILALRENEELSVNRLAEIVDKSPAAVSQHLAKLRLARIVAARQEGTRAFYRLANEHASQMVSDAIFQAEHSLGGVPRHHHPSADAGRKEPA</sequence>
<dbReference type="InterPro" id="IPR001845">
    <property type="entry name" value="HTH_ArsR_DNA-bd_dom"/>
</dbReference>
<dbReference type="NCBIfam" id="NF033788">
    <property type="entry name" value="HTH_metalloreg"/>
    <property type="match status" value="1"/>
</dbReference>
<dbReference type="PRINTS" id="PR00778">
    <property type="entry name" value="HTHARSR"/>
</dbReference>
<feature type="domain" description="HTH arsR-type" evidence="4">
    <location>
        <begin position="12"/>
        <end position="107"/>
    </location>
</feature>
<evidence type="ECO:0000313" key="6">
    <source>
        <dbReference type="Proteomes" id="UP000030982"/>
    </source>
</evidence>
<dbReference type="EMBL" id="JTDL01000109">
    <property type="protein sequence ID" value="KHL02946.1"/>
    <property type="molecule type" value="Genomic_DNA"/>
</dbReference>
<dbReference type="PROSITE" id="PS50987">
    <property type="entry name" value="HTH_ARSR_2"/>
    <property type="match status" value="1"/>
</dbReference>
<dbReference type="GO" id="GO:0003700">
    <property type="term" value="F:DNA-binding transcription factor activity"/>
    <property type="evidence" value="ECO:0007669"/>
    <property type="project" value="InterPro"/>
</dbReference>
<keyword evidence="6" id="KW-1185">Reference proteome</keyword>
<organism evidence="5 6">
    <name type="scientific">Sinomonas humi</name>
    <dbReference type="NCBI Taxonomy" id="1338436"/>
    <lineage>
        <taxon>Bacteria</taxon>
        <taxon>Bacillati</taxon>
        <taxon>Actinomycetota</taxon>
        <taxon>Actinomycetes</taxon>
        <taxon>Micrococcales</taxon>
        <taxon>Micrococcaceae</taxon>
        <taxon>Sinomonas</taxon>
    </lineage>
</organism>
<dbReference type="OrthoDB" id="9810923at2"/>
<reference evidence="5 6" key="1">
    <citation type="submission" date="2014-09" db="EMBL/GenBank/DDBJ databases">
        <title>Genome sequence of Sinomonas sp. MUSC 117.</title>
        <authorList>
            <person name="Lee L.-H."/>
        </authorList>
    </citation>
    <scope>NUCLEOTIDE SEQUENCE [LARGE SCALE GENOMIC DNA]</scope>
    <source>
        <strain evidence="5 6">MUSC 117</strain>
    </source>
</reference>
<dbReference type="RefSeq" id="WP_043123574.1">
    <property type="nucleotide sequence ID" value="NZ_JTDL01000109.1"/>
</dbReference>
<dbReference type="PANTHER" id="PTHR43132">
    <property type="entry name" value="ARSENICAL RESISTANCE OPERON REPRESSOR ARSR-RELATED"/>
    <property type="match status" value="1"/>
</dbReference>
<accession>A0A0B2AM61</accession>
<evidence type="ECO:0000256" key="3">
    <source>
        <dbReference type="ARBA" id="ARBA00023163"/>
    </source>
</evidence>
<dbReference type="InterPro" id="IPR036390">
    <property type="entry name" value="WH_DNA-bd_sf"/>
</dbReference>
<dbReference type="Gene3D" id="1.10.10.10">
    <property type="entry name" value="Winged helix-like DNA-binding domain superfamily/Winged helix DNA-binding domain"/>
    <property type="match status" value="1"/>
</dbReference>